<proteinExistence type="predicted"/>
<accession>A0ABQ0RIG7</accession>
<feature type="transmembrane region" description="Helical" evidence="1">
    <location>
        <begin position="279"/>
        <end position="310"/>
    </location>
</feature>
<dbReference type="Proteomes" id="UP000316242">
    <property type="component" value="Unassembled WGS sequence"/>
</dbReference>
<keyword evidence="1" id="KW-1133">Transmembrane helix</keyword>
<feature type="transmembrane region" description="Helical" evidence="1">
    <location>
        <begin position="330"/>
        <end position="349"/>
    </location>
</feature>
<protein>
    <recommendedName>
        <fullName evidence="4">5,10-methylene-tetrahydrofolate dehydrogenase</fullName>
    </recommendedName>
</protein>
<sequence length="380" mass="42330">MLWERLKLLPESCEVLMSVQDPEMRTIGIIADPGIADAVANRVAARLEGVLEKLQEQEHRWDVQVAPFSLPLGESGRVALNDKVPKLREKHGWDFIIYLTDAPHYVQNRPVRSVISVEDASAVLSMPSLGMARPRTVARELAELVRELATGKQPAPPPTPLGRAMSVHASRQDGQNEQNRITSIEGLRGRLLLVAGMVRSNQPWKLVPRLSSAMAGAVATGAFGVFYTSIWSMADYLPATRLALITLSSILILTLWLLLHNRLWERPQGNRRRERMVIYNAATVLTVGFAATAMYLLLFLALLAGALIVIDQEYLAYQLRHDVSLAEYVNLAWLASSLGTMGGAIGSSFDEVKEVQRATFSQREYERRNMEFTISKDEVD</sequence>
<organism evidence="2 3">
    <name type="scientific">Glutamicibacter nicotianae</name>
    <name type="common">Arthrobacter nicotianae</name>
    <dbReference type="NCBI Taxonomy" id="37929"/>
    <lineage>
        <taxon>Bacteria</taxon>
        <taxon>Bacillati</taxon>
        <taxon>Actinomycetota</taxon>
        <taxon>Actinomycetes</taxon>
        <taxon>Micrococcales</taxon>
        <taxon>Micrococcaceae</taxon>
        <taxon>Glutamicibacter</taxon>
    </lineage>
</organism>
<keyword evidence="3" id="KW-1185">Reference proteome</keyword>
<comment type="caution">
    <text evidence="2">The sequence shown here is derived from an EMBL/GenBank/DDBJ whole genome shotgun (WGS) entry which is preliminary data.</text>
</comment>
<evidence type="ECO:0008006" key="4">
    <source>
        <dbReference type="Google" id="ProtNLM"/>
    </source>
</evidence>
<keyword evidence="1" id="KW-0812">Transmembrane</keyword>
<name>A0ABQ0RIG7_GLUNI</name>
<feature type="transmembrane region" description="Helical" evidence="1">
    <location>
        <begin position="239"/>
        <end position="259"/>
    </location>
</feature>
<feature type="transmembrane region" description="Helical" evidence="1">
    <location>
        <begin position="206"/>
        <end position="227"/>
    </location>
</feature>
<evidence type="ECO:0000313" key="2">
    <source>
        <dbReference type="EMBL" id="GEC11611.1"/>
    </source>
</evidence>
<keyword evidence="1" id="KW-0472">Membrane</keyword>
<evidence type="ECO:0000256" key="1">
    <source>
        <dbReference type="SAM" id="Phobius"/>
    </source>
</evidence>
<reference evidence="2 3" key="1">
    <citation type="submission" date="2019-06" db="EMBL/GenBank/DDBJ databases">
        <title>Whole genome shotgun sequence of Glutamicibacter nicotianae NBRC 14234.</title>
        <authorList>
            <person name="Hosoyama A."/>
            <person name="Uohara A."/>
            <person name="Ohji S."/>
            <person name="Ichikawa N."/>
        </authorList>
    </citation>
    <scope>NUCLEOTIDE SEQUENCE [LARGE SCALE GENOMIC DNA]</scope>
    <source>
        <strain evidence="2 3">NBRC 14234</strain>
    </source>
</reference>
<gene>
    <name evidence="2" type="ORF">ANI01nite_08140</name>
</gene>
<dbReference type="EMBL" id="BJNE01000002">
    <property type="protein sequence ID" value="GEC11611.1"/>
    <property type="molecule type" value="Genomic_DNA"/>
</dbReference>
<evidence type="ECO:0000313" key="3">
    <source>
        <dbReference type="Proteomes" id="UP000316242"/>
    </source>
</evidence>